<dbReference type="Pfam" id="PF01401">
    <property type="entry name" value="Peptidase_M2"/>
    <property type="match status" value="1"/>
</dbReference>
<dbReference type="PANTHER" id="PTHR10514:SF44">
    <property type="entry name" value="ANGIOTENSIN-CONVERTING ENZYME-RELATED"/>
    <property type="match status" value="1"/>
</dbReference>
<name>A0ABM3FY26_NEOLC</name>
<keyword evidence="4" id="KW-0325">Glycoprotein</keyword>
<evidence type="ECO:0000256" key="7">
    <source>
        <dbReference type="SAM" id="Phobius"/>
    </source>
</evidence>
<evidence type="ECO:0000256" key="1">
    <source>
        <dbReference type="ARBA" id="ARBA00008139"/>
    </source>
</evidence>
<dbReference type="PROSITE" id="PS52011">
    <property type="entry name" value="PEPTIDASE_M2"/>
    <property type="match status" value="1"/>
</dbReference>
<organism evidence="8 9">
    <name type="scientific">Neodiprion lecontei</name>
    <name type="common">Redheaded pine sawfly</name>
    <dbReference type="NCBI Taxonomy" id="441921"/>
    <lineage>
        <taxon>Eukaryota</taxon>
        <taxon>Metazoa</taxon>
        <taxon>Ecdysozoa</taxon>
        <taxon>Arthropoda</taxon>
        <taxon>Hexapoda</taxon>
        <taxon>Insecta</taxon>
        <taxon>Pterygota</taxon>
        <taxon>Neoptera</taxon>
        <taxon>Endopterygota</taxon>
        <taxon>Hymenoptera</taxon>
        <taxon>Tenthredinoidea</taxon>
        <taxon>Diprionidae</taxon>
        <taxon>Diprioninae</taxon>
        <taxon>Neodiprion</taxon>
    </lineage>
</organism>
<evidence type="ECO:0000256" key="4">
    <source>
        <dbReference type="ARBA" id="ARBA00023180"/>
    </source>
</evidence>
<keyword evidence="3" id="KW-1015">Disulfide bond</keyword>
<evidence type="ECO:0000313" key="8">
    <source>
        <dbReference type="Proteomes" id="UP000829291"/>
    </source>
</evidence>
<dbReference type="Proteomes" id="UP000829291">
    <property type="component" value="Chromosome 1"/>
</dbReference>
<comment type="caution">
    <text evidence="5">Lacks conserved residue(s) required for the propagation of feature annotation.</text>
</comment>
<reference evidence="9" key="1">
    <citation type="submission" date="2025-08" db="UniProtKB">
        <authorList>
            <consortium name="RefSeq"/>
        </authorList>
    </citation>
    <scope>IDENTIFICATION</scope>
    <source>
        <tissue evidence="9">Thorax and Abdomen</tissue>
    </source>
</reference>
<dbReference type="GeneID" id="107228061"/>
<evidence type="ECO:0000313" key="9">
    <source>
        <dbReference type="RefSeq" id="XP_046592921.1"/>
    </source>
</evidence>
<sequence length="832" mass="94152">MVEGLQLLNIISIYFKLYVSRPYTNISHPARSLVSTVVFSRGQLVDTHYASHTDVSRVLECIFSNSQRTGSRTTLADNEWRDQFVVSRRLVLVIGARRHVCSLSRNLDRIADFDRNCSMILKCGLILLSLHTLVPKTFGNDTENLKAFIDLTEFSYAEKCEHVANEKWKFIYNPQNETLLYAWEEAQKDYAALKKHEVEALQNNSHTELTDDFVEYQYNTQIKPGDALLDTSKLDQLISFSVKATFLEMGANQTSNTRQEIEQLLSSNVDLERKQSAWTQWHRRLSPLLTDFSSTLSFVSEAATANGIDSVEGYWEFLSVYPGGYESIQSMWGSIAELHNKVVTFVKNRLAEKCKVKLHDDGIPAYCLGSLDGNDWTPLASDVLPYGNVTYSIKKKLWDKNLRGKLAYRSASAIGHTVLHEVPHASFWENSRFNQSCVTRFLNFCYKGTRVTTCHHASLTNFLTAHKVVAKVLTSQMGLVGIEKLPFLNSANRYSGFEEGISELFSILSVSPAQLQTLGLVSNDTDTDHSQITSLMITALDVLPRLAYYISADVWRINVIKNGTFEPKVLLETWWQYRKQYEGVTSDHTDIPTFLDDEFIASNKPYLSKFLGTLLGFQIYEYMNEGRSEVRYNNVVNNHVNSYIINATRESASDNWTTMINKYLEITEVNADALLSYFQPLVEYLDNEPEDMYSMTTDQQSDIERLEKLYASSDVTTTARTTTTRMSKPKLLKPSSEKINSSSLSPPAATPIVPEKEKEGTVKRPNGKIIPESEKPANAPNGENEYTSDINTSKAVWAVAAVLVATVAICVIAIFGRRRCVKSQTPKNRRYV</sequence>
<dbReference type="PANTHER" id="PTHR10514">
    <property type="entry name" value="ANGIOTENSIN-CONVERTING ENZYME"/>
    <property type="match status" value="1"/>
</dbReference>
<evidence type="ECO:0000256" key="6">
    <source>
        <dbReference type="SAM" id="MobiDB-lite"/>
    </source>
</evidence>
<protein>
    <submittedName>
        <fullName evidence="9">Angiotensin-converting enzyme isoform X1</fullName>
    </submittedName>
</protein>
<proteinExistence type="inferred from homology"/>
<dbReference type="SUPFAM" id="SSF55486">
    <property type="entry name" value="Metalloproteases ('zincins'), catalytic domain"/>
    <property type="match status" value="1"/>
</dbReference>
<dbReference type="RefSeq" id="XP_046592921.1">
    <property type="nucleotide sequence ID" value="XM_046736965.1"/>
</dbReference>
<gene>
    <name evidence="9" type="primary">LOC107228061</name>
</gene>
<keyword evidence="7" id="KW-1133">Transmembrane helix</keyword>
<feature type="compositionally biased region" description="Low complexity" evidence="6">
    <location>
        <begin position="716"/>
        <end position="725"/>
    </location>
</feature>
<keyword evidence="7" id="KW-0472">Membrane</keyword>
<dbReference type="InterPro" id="IPR001548">
    <property type="entry name" value="Peptidase_M2"/>
</dbReference>
<evidence type="ECO:0000256" key="2">
    <source>
        <dbReference type="ARBA" id="ARBA00022729"/>
    </source>
</evidence>
<evidence type="ECO:0000256" key="3">
    <source>
        <dbReference type="ARBA" id="ARBA00023157"/>
    </source>
</evidence>
<comment type="similarity">
    <text evidence="1 5">Belongs to the peptidase M2 family.</text>
</comment>
<keyword evidence="2" id="KW-0732">Signal</keyword>
<keyword evidence="8" id="KW-1185">Reference proteome</keyword>
<accession>A0ABM3FY26</accession>
<feature type="region of interest" description="Disordered" evidence="6">
    <location>
        <begin position="715"/>
        <end position="786"/>
    </location>
</feature>
<keyword evidence="7" id="KW-0812">Transmembrane</keyword>
<evidence type="ECO:0000256" key="5">
    <source>
        <dbReference type="PROSITE-ProRule" id="PRU01355"/>
    </source>
</evidence>
<feature type="transmembrane region" description="Helical" evidence="7">
    <location>
        <begin position="795"/>
        <end position="815"/>
    </location>
</feature>